<gene>
    <name evidence="1" type="ORF">AVEN_152849_1</name>
</gene>
<proteinExistence type="predicted"/>
<organism evidence="1 2">
    <name type="scientific">Araneus ventricosus</name>
    <name type="common">Orbweaver spider</name>
    <name type="synonym">Epeira ventricosa</name>
    <dbReference type="NCBI Taxonomy" id="182803"/>
    <lineage>
        <taxon>Eukaryota</taxon>
        <taxon>Metazoa</taxon>
        <taxon>Ecdysozoa</taxon>
        <taxon>Arthropoda</taxon>
        <taxon>Chelicerata</taxon>
        <taxon>Arachnida</taxon>
        <taxon>Araneae</taxon>
        <taxon>Araneomorphae</taxon>
        <taxon>Entelegynae</taxon>
        <taxon>Araneoidea</taxon>
        <taxon>Araneidae</taxon>
        <taxon>Araneus</taxon>
    </lineage>
</organism>
<evidence type="ECO:0000313" key="1">
    <source>
        <dbReference type="EMBL" id="GBL77597.1"/>
    </source>
</evidence>
<protein>
    <submittedName>
        <fullName evidence="1">Uncharacterized protein</fullName>
    </submittedName>
</protein>
<comment type="caution">
    <text evidence="1">The sequence shown here is derived from an EMBL/GenBank/DDBJ whole genome shotgun (WGS) entry which is preliminary data.</text>
</comment>
<reference evidence="1 2" key="1">
    <citation type="journal article" date="2019" name="Sci. Rep.">
        <title>Orb-weaving spider Araneus ventricosus genome elucidates the spidroin gene catalogue.</title>
        <authorList>
            <person name="Kono N."/>
            <person name="Nakamura H."/>
            <person name="Ohtoshi R."/>
            <person name="Moran D.A.P."/>
            <person name="Shinohara A."/>
            <person name="Yoshida Y."/>
            <person name="Fujiwara M."/>
            <person name="Mori M."/>
            <person name="Tomita M."/>
            <person name="Arakawa K."/>
        </authorList>
    </citation>
    <scope>NUCLEOTIDE SEQUENCE [LARGE SCALE GENOMIC DNA]</scope>
</reference>
<keyword evidence="2" id="KW-1185">Reference proteome</keyword>
<dbReference type="Proteomes" id="UP000499080">
    <property type="component" value="Unassembled WGS sequence"/>
</dbReference>
<dbReference type="EMBL" id="BGPR01000013">
    <property type="protein sequence ID" value="GBL77597.1"/>
    <property type="molecule type" value="Genomic_DNA"/>
</dbReference>
<name>A0A4Y2ADD1_ARAVE</name>
<accession>A0A4Y2ADD1</accession>
<dbReference type="AlphaFoldDB" id="A0A4Y2ADD1"/>
<evidence type="ECO:0000313" key="2">
    <source>
        <dbReference type="Proteomes" id="UP000499080"/>
    </source>
</evidence>
<sequence length="95" mass="11155">MKPDRVFSPRLSCIRTNYGGISVKLRRSVQRIEYAFGPFSFGLLGPNLIQIMIQLRRQDHMPNFIYLACFSIEFTKPGIDKPEDRTEHHFMPLRL</sequence>